<organism evidence="1 2">
    <name type="scientific">Ensete ventricosum</name>
    <name type="common">Abyssinian banana</name>
    <name type="synonym">Musa ensete</name>
    <dbReference type="NCBI Taxonomy" id="4639"/>
    <lineage>
        <taxon>Eukaryota</taxon>
        <taxon>Viridiplantae</taxon>
        <taxon>Streptophyta</taxon>
        <taxon>Embryophyta</taxon>
        <taxon>Tracheophyta</taxon>
        <taxon>Spermatophyta</taxon>
        <taxon>Magnoliopsida</taxon>
        <taxon>Liliopsida</taxon>
        <taxon>Zingiberales</taxon>
        <taxon>Musaceae</taxon>
        <taxon>Ensete</taxon>
    </lineage>
</organism>
<dbReference type="Proteomes" id="UP000287651">
    <property type="component" value="Unassembled WGS sequence"/>
</dbReference>
<evidence type="ECO:0000313" key="1">
    <source>
        <dbReference type="EMBL" id="RRT79165.1"/>
    </source>
</evidence>
<sequence>MDGDGLVVLSAVPPKEAGKTKGPPGDVIVCGREWVVWRRIGAVAVAPLVVEPETRVGDRNNEGVSNPRRWIVGLRSDCVCRGSGSHWPGWIAQLQRRMREATTISFRIVFYLGRSFWDVLCDSGCTVRYFCPACLRGAPWSFCLQYLKDGFSGFSDRSSYSRPCS</sequence>
<dbReference type="AlphaFoldDB" id="A0A427ASF8"/>
<comment type="caution">
    <text evidence="1">The sequence shown here is derived from an EMBL/GenBank/DDBJ whole genome shotgun (WGS) entry which is preliminary data.</text>
</comment>
<name>A0A427ASF8_ENSVE</name>
<evidence type="ECO:0000313" key="2">
    <source>
        <dbReference type="Proteomes" id="UP000287651"/>
    </source>
</evidence>
<dbReference type="EMBL" id="AMZH03001476">
    <property type="protein sequence ID" value="RRT79165.1"/>
    <property type="molecule type" value="Genomic_DNA"/>
</dbReference>
<accession>A0A427ASF8</accession>
<reference evidence="1 2" key="1">
    <citation type="journal article" date="2014" name="Agronomy (Basel)">
        <title>A Draft Genome Sequence for Ensete ventricosum, the Drought-Tolerant Tree Against Hunger.</title>
        <authorList>
            <person name="Harrison J."/>
            <person name="Moore K.A."/>
            <person name="Paszkiewicz K."/>
            <person name="Jones T."/>
            <person name="Grant M."/>
            <person name="Ambacheew D."/>
            <person name="Muzemil S."/>
            <person name="Studholme D.J."/>
        </authorList>
    </citation>
    <scope>NUCLEOTIDE SEQUENCE [LARGE SCALE GENOMIC DNA]</scope>
</reference>
<gene>
    <name evidence="1" type="ORF">B296_00021189</name>
</gene>
<proteinExistence type="predicted"/>
<protein>
    <submittedName>
        <fullName evidence="1">Uncharacterized protein</fullName>
    </submittedName>
</protein>